<dbReference type="InterPro" id="IPR005955">
    <property type="entry name" value="GST_Zeta"/>
</dbReference>
<comment type="similarity">
    <text evidence="1">Belongs to the GST superfamily. Zeta family.</text>
</comment>
<dbReference type="Proteomes" id="UP000290057">
    <property type="component" value="Chromosome"/>
</dbReference>
<evidence type="ECO:0000259" key="2">
    <source>
        <dbReference type="PROSITE" id="PS50404"/>
    </source>
</evidence>
<accession>A0A3T1CKF3</accession>
<dbReference type="AlphaFoldDB" id="A0A3T1CKF3"/>
<keyword evidence="4" id="KW-0413">Isomerase</keyword>
<sequence length="217" mass="25082">MIRLHGYYRSSTSYRLRIALELKGLAYEYVPVNLLESEQKGDAFTSRNPFGSVPLLEVDGKDYVQSMAQLEWLDEAYRDQPLLPADLEHRYVARELAYAIATELHAPLNLPVLKYLANEYGKSQDEIGVWYRHWLARTLDPLEARLAQLNTGDFLFAEPGLFEVCLLPQVYNARRFGFDFTDKPHTTRIEQACLALPPFQRAHPDNQPDNPERKQEL</sequence>
<dbReference type="InterPro" id="IPR004045">
    <property type="entry name" value="Glutathione_S-Trfase_N"/>
</dbReference>
<evidence type="ECO:0000313" key="4">
    <source>
        <dbReference type="EMBL" id="BBI21495.1"/>
    </source>
</evidence>
<reference evidence="4 5" key="1">
    <citation type="submission" date="2019-01" db="EMBL/GenBank/DDBJ databases">
        <title>Complete genome sequence of Erythrobacter flavus KJ5.</title>
        <authorList>
            <person name="Kanesaki Y."/>
            <person name="Brotosudarmo T."/>
            <person name="Moriuchi R."/>
            <person name="Awai K."/>
        </authorList>
    </citation>
    <scope>NUCLEOTIDE SEQUENCE [LARGE SCALE GENOMIC DNA]</scope>
    <source>
        <strain evidence="4 5">KJ5</strain>
    </source>
</reference>
<organism evidence="4 5">
    <name type="scientific">Qipengyuania flava</name>
    <dbReference type="NCBI Taxonomy" id="192812"/>
    <lineage>
        <taxon>Bacteria</taxon>
        <taxon>Pseudomonadati</taxon>
        <taxon>Pseudomonadota</taxon>
        <taxon>Alphaproteobacteria</taxon>
        <taxon>Sphingomonadales</taxon>
        <taxon>Erythrobacteraceae</taxon>
        <taxon>Qipengyuania</taxon>
    </lineage>
</organism>
<dbReference type="GO" id="GO:0005737">
    <property type="term" value="C:cytoplasm"/>
    <property type="evidence" value="ECO:0007669"/>
    <property type="project" value="InterPro"/>
</dbReference>
<dbReference type="Pfam" id="PF13409">
    <property type="entry name" value="GST_N_2"/>
    <property type="match status" value="1"/>
</dbReference>
<name>A0A3T1CKF3_9SPHN</name>
<protein>
    <submittedName>
        <fullName evidence="4">Maleylacetoacetate isomerase</fullName>
    </submittedName>
</protein>
<dbReference type="PANTHER" id="PTHR42673:SF4">
    <property type="entry name" value="MALEYLACETOACETATE ISOMERASE"/>
    <property type="match status" value="1"/>
</dbReference>
<dbReference type="GO" id="GO:0004364">
    <property type="term" value="F:glutathione transferase activity"/>
    <property type="evidence" value="ECO:0007669"/>
    <property type="project" value="TreeGrafter"/>
</dbReference>
<dbReference type="SFLD" id="SFLDS00019">
    <property type="entry name" value="Glutathione_Transferase_(cytos"/>
    <property type="match status" value="1"/>
</dbReference>
<gene>
    <name evidence="4" type="ORF">EKJ_23420</name>
</gene>
<dbReference type="PROSITE" id="PS50405">
    <property type="entry name" value="GST_CTER"/>
    <property type="match status" value="1"/>
</dbReference>
<dbReference type="InterPro" id="IPR036249">
    <property type="entry name" value="Thioredoxin-like_sf"/>
</dbReference>
<dbReference type="NCBIfam" id="TIGR01262">
    <property type="entry name" value="maiA"/>
    <property type="match status" value="1"/>
</dbReference>
<dbReference type="SUPFAM" id="SSF52833">
    <property type="entry name" value="Thioredoxin-like"/>
    <property type="match status" value="1"/>
</dbReference>
<proteinExistence type="inferred from homology"/>
<dbReference type="InterPro" id="IPR036282">
    <property type="entry name" value="Glutathione-S-Trfase_C_sf"/>
</dbReference>
<dbReference type="PANTHER" id="PTHR42673">
    <property type="entry name" value="MALEYLACETOACETATE ISOMERASE"/>
    <property type="match status" value="1"/>
</dbReference>
<dbReference type="SUPFAM" id="SSF47616">
    <property type="entry name" value="GST C-terminal domain-like"/>
    <property type="match status" value="1"/>
</dbReference>
<dbReference type="GO" id="GO:0006559">
    <property type="term" value="P:L-phenylalanine catabolic process"/>
    <property type="evidence" value="ECO:0007669"/>
    <property type="project" value="TreeGrafter"/>
</dbReference>
<dbReference type="Gene3D" id="3.40.30.10">
    <property type="entry name" value="Glutaredoxin"/>
    <property type="match status" value="1"/>
</dbReference>
<keyword evidence="5" id="KW-1185">Reference proteome</keyword>
<feature type="domain" description="GST N-terminal" evidence="2">
    <location>
        <begin position="1"/>
        <end position="81"/>
    </location>
</feature>
<dbReference type="EMBL" id="AP019389">
    <property type="protein sequence ID" value="BBI21495.1"/>
    <property type="molecule type" value="Genomic_DNA"/>
</dbReference>
<dbReference type="PROSITE" id="PS50404">
    <property type="entry name" value="GST_NTER"/>
    <property type="match status" value="1"/>
</dbReference>
<dbReference type="GO" id="GO:0016034">
    <property type="term" value="F:maleylacetoacetate isomerase activity"/>
    <property type="evidence" value="ECO:0007669"/>
    <property type="project" value="TreeGrafter"/>
</dbReference>
<dbReference type="Gene3D" id="1.20.1050.10">
    <property type="match status" value="1"/>
</dbReference>
<evidence type="ECO:0000259" key="3">
    <source>
        <dbReference type="PROSITE" id="PS50405"/>
    </source>
</evidence>
<dbReference type="CDD" id="cd03042">
    <property type="entry name" value="GST_N_Zeta"/>
    <property type="match status" value="1"/>
</dbReference>
<dbReference type="GO" id="GO:0006749">
    <property type="term" value="P:glutathione metabolic process"/>
    <property type="evidence" value="ECO:0007669"/>
    <property type="project" value="TreeGrafter"/>
</dbReference>
<dbReference type="SFLD" id="SFLDG00358">
    <property type="entry name" value="Main_(cytGST)"/>
    <property type="match status" value="1"/>
</dbReference>
<dbReference type="InterPro" id="IPR034333">
    <property type="entry name" value="GST_Zeta_N"/>
</dbReference>
<dbReference type="InterPro" id="IPR040079">
    <property type="entry name" value="Glutathione_S-Trfase"/>
</dbReference>
<evidence type="ECO:0000313" key="5">
    <source>
        <dbReference type="Proteomes" id="UP000290057"/>
    </source>
</evidence>
<feature type="domain" description="GST C-terminal" evidence="3">
    <location>
        <begin position="86"/>
        <end position="212"/>
    </location>
</feature>
<dbReference type="InterPro" id="IPR010987">
    <property type="entry name" value="Glutathione-S-Trfase_C-like"/>
</dbReference>
<evidence type="ECO:0000256" key="1">
    <source>
        <dbReference type="ARBA" id="ARBA00010007"/>
    </source>
</evidence>